<dbReference type="EMBL" id="JAFREM010000033">
    <property type="protein sequence ID" value="MBO1308433.1"/>
    <property type="molecule type" value="Genomic_DNA"/>
</dbReference>
<gene>
    <name evidence="2" type="ORF">JZO70_19825</name>
</gene>
<dbReference type="InterPro" id="IPR044927">
    <property type="entry name" value="Endonuclea_NS_2"/>
</dbReference>
<keyword evidence="3" id="KW-1185">Reference proteome</keyword>
<organism evidence="2 3">
    <name type="scientific">Candidatus Enterococcus moelleringii</name>
    <dbReference type="NCBI Taxonomy" id="2815325"/>
    <lineage>
        <taxon>Bacteria</taxon>
        <taxon>Bacillati</taxon>
        <taxon>Bacillota</taxon>
        <taxon>Bacilli</taxon>
        <taxon>Lactobacillales</taxon>
        <taxon>Enterococcaceae</taxon>
        <taxon>Enterococcus</taxon>
    </lineage>
</organism>
<evidence type="ECO:0000313" key="3">
    <source>
        <dbReference type="Proteomes" id="UP000664601"/>
    </source>
</evidence>
<dbReference type="GO" id="GO:0004519">
    <property type="term" value="F:endonuclease activity"/>
    <property type="evidence" value="ECO:0007669"/>
    <property type="project" value="UniProtKB-KW"/>
</dbReference>
<keyword evidence="2" id="KW-0540">Nuclease</keyword>
<protein>
    <submittedName>
        <fullName evidence="2">DNA/RNA non-specific endonuclease</fullName>
    </submittedName>
</protein>
<keyword evidence="2" id="KW-0378">Hydrolase</keyword>
<dbReference type="Proteomes" id="UP000664601">
    <property type="component" value="Unassembled WGS sequence"/>
</dbReference>
<sequence>MLSSIVILIAALYGLYTQEFFEDNSVKNVEVSQLAEIPAYDGEHQVVQLNHNQPDFTQEDLAMAVGTHFSDLDSLNRVGPADGMLHKSLFPTEERERLYIKPTGWQQKFYQDQPLYNRAHLIAFRLTGENNNLKNLMTSTRSLNTPGMTTYENQVAEYLKETGNHVRYRVAPYFEGEELVARGVQMEAQSIEDDEVSFNVFIYNIQEGVTIDYQTGRSQKSE</sequence>
<name>A0ABS3LHA7_9ENTE</name>
<dbReference type="Pfam" id="PF13930">
    <property type="entry name" value="Endonuclea_NS_2"/>
    <property type="match status" value="1"/>
</dbReference>
<evidence type="ECO:0000259" key="1">
    <source>
        <dbReference type="Pfam" id="PF13930"/>
    </source>
</evidence>
<dbReference type="InterPro" id="IPR044929">
    <property type="entry name" value="DNA/RNA_non-sp_Endonuclease_sf"/>
</dbReference>
<feature type="domain" description="Type VII secretion system protein EssD-like" evidence="1">
    <location>
        <begin position="66"/>
        <end position="190"/>
    </location>
</feature>
<reference evidence="2 3" key="1">
    <citation type="submission" date="2021-03" db="EMBL/GenBank/DDBJ databases">
        <title>Enterococcal diversity collection.</title>
        <authorList>
            <person name="Gilmore M.S."/>
            <person name="Schwartzman J."/>
            <person name="Van Tyne D."/>
            <person name="Martin M."/>
            <person name="Earl A.M."/>
            <person name="Manson A.L."/>
            <person name="Straub T."/>
            <person name="Salamzade R."/>
            <person name="Saavedra J."/>
            <person name="Lebreton F."/>
            <person name="Prichula J."/>
            <person name="Schaufler K."/>
            <person name="Gaca A."/>
            <person name="Sgardioli B."/>
            <person name="Wagenaar J."/>
            <person name="Strong T."/>
        </authorList>
    </citation>
    <scope>NUCLEOTIDE SEQUENCE [LARGE SCALE GENOMIC DNA]</scope>
    <source>
        <strain evidence="2 3">669A</strain>
    </source>
</reference>
<comment type="caution">
    <text evidence="2">The sequence shown here is derived from an EMBL/GenBank/DDBJ whole genome shotgun (WGS) entry which is preliminary data.</text>
</comment>
<keyword evidence="2" id="KW-0255">Endonuclease</keyword>
<proteinExistence type="predicted"/>
<dbReference type="Gene3D" id="3.40.570.10">
    <property type="entry name" value="Extracellular Endonuclease, subunit A"/>
    <property type="match status" value="1"/>
</dbReference>
<evidence type="ECO:0000313" key="2">
    <source>
        <dbReference type="EMBL" id="MBO1308433.1"/>
    </source>
</evidence>
<accession>A0ABS3LHA7</accession>